<comment type="caution">
    <text evidence="1">The sequence shown here is derived from an EMBL/GenBank/DDBJ whole genome shotgun (WGS) entry which is preliminary data.</text>
</comment>
<reference evidence="1 2" key="1">
    <citation type="submission" date="2018-06" db="EMBL/GenBank/DDBJ databases">
        <title>Genomic Encyclopedia of Type Strains, Phase IV (KMG-IV): sequencing the most valuable type-strain genomes for metagenomic binning, comparative biology and taxonomic classification.</title>
        <authorList>
            <person name="Goeker M."/>
        </authorList>
    </citation>
    <scope>NUCLEOTIDE SEQUENCE [LARGE SCALE GENOMIC DNA]</scope>
    <source>
        <strain evidence="1 2">DSM 18048</strain>
    </source>
</reference>
<protein>
    <submittedName>
        <fullName evidence="1">Uncharacterized protein</fullName>
    </submittedName>
</protein>
<evidence type="ECO:0000313" key="1">
    <source>
        <dbReference type="EMBL" id="PYE50579.1"/>
    </source>
</evidence>
<accession>A0A318S3I8</accession>
<dbReference type="RefSeq" id="WP_110888337.1">
    <property type="nucleotide sequence ID" value="NZ_QJSX01000017.1"/>
</dbReference>
<name>A0A318S3I8_9DEIO</name>
<organism evidence="1 2">
    <name type="scientific">Deinococcus yavapaiensis KR-236</name>
    <dbReference type="NCBI Taxonomy" id="694435"/>
    <lineage>
        <taxon>Bacteria</taxon>
        <taxon>Thermotogati</taxon>
        <taxon>Deinococcota</taxon>
        <taxon>Deinococci</taxon>
        <taxon>Deinococcales</taxon>
        <taxon>Deinococcaceae</taxon>
        <taxon>Deinococcus</taxon>
    </lineage>
</organism>
<dbReference type="EMBL" id="QJSX01000017">
    <property type="protein sequence ID" value="PYE50579.1"/>
    <property type="molecule type" value="Genomic_DNA"/>
</dbReference>
<dbReference type="AlphaFoldDB" id="A0A318S3I8"/>
<dbReference type="OrthoDB" id="54697at2"/>
<keyword evidence="2" id="KW-1185">Reference proteome</keyword>
<gene>
    <name evidence="1" type="ORF">DES52_11797</name>
</gene>
<evidence type="ECO:0000313" key="2">
    <source>
        <dbReference type="Proteomes" id="UP000248326"/>
    </source>
</evidence>
<proteinExistence type="predicted"/>
<dbReference type="Proteomes" id="UP000248326">
    <property type="component" value="Unassembled WGS sequence"/>
</dbReference>
<sequence length="473" mass="52098">MPRTKLPDVLEMAAFVRGWLASTTASDDLVRALEAGDVTVLKLGGLALDESLKLHYHAWKLVELASERGRRLSSSDVRELVGRGDVPSARLEDLWKARVVLVRPLGTYVHLPPRTPATGLKAAARLGLVDAPHSERQSAEDAPDIRFVLANTPSQEIDRATRGSDAWNTDTLAYERSGVLITYGEDGVPIDVARAELSEMDPRTSDVWRLLVAKTLESGTDDELVAITVQPGELALAMGFKKHPKGGVRGEDLVKCADAMTRLERLWLRVTVDVTPGTMLPDMPGERVASLETETKVIHVIRRGSARTVDGRRIPRYWQVALGSWAKVWPKAFAPLFRSLVELPANNATSVWAKQIGAELAFLWGLRARSGEAQRVTVRELLSNAMLLADVEKLRARGELSVAVERFARTLDSLLERGVHAGWSYDKSDFERMTAAERTRRFFDAWLGASVIVVPPAAVLHALAGRPPFVPPR</sequence>